<name>A0ACC2M0F0_PERAE</name>
<keyword evidence="2" id="KW-1185">Reference proteome</keyword>
<organism evidence="1 2">
    <name type="scientific">Persea americana</name>
    <name type="common">Avocado</name>
    <dbReference type="NCBI Taxonomy" id="3435"/>
    <lineage>
        <taxon>Eukaryota</taxon>
        <taxon>Viridiplantae</taxon>
        <taxon>Streptophyta</taxon>
        <taxon>Embryophyta</taxon>
        <taxon>Tracheophyta</taxon>
        <taxon>Spermatophyta</taxon>
        <taxon>Magnoliopsida</taxon>
        <taxon>Magnoliidae</taxon>
        <taxon>Laurales</taxon>
        <taxon>Lauraceae</taxon>
        <taxon>Persea</taxon>
    </lineage>
</organism>
<dbReference type="EMBL" id="CM056813">
    <property type="protein sequence ID" value="KAJ8639130.1"/>
    <property type="molecule type" value="Genomic_DNA"/>
</dbReference>
<proteinExistence type="predicted"/>
<accession>A0ACC2M0F0</accession>
<gene>
    <name evidence="1" type="ORF">MRB53_015824</name>
</gene>
<evidence type="ECO:0000313" key="2">
    <source>
        <dbReference type="Proteomes" id="UP001234297"/>
    </source>
</evidence>
<comment type="caution">
    <text evidence="1">The sequence shown here is derived from an EMBL/GenBank/DDBJ whole genome shotgun (WGS) entry which is preliminary data.</text>
</comment>
<reference evidence="1 2" key="1">
    <citation type="journal article" date="2022" name="Hortic Res">
        <title>A haplotype resolved chromosomal level avocado genome allows analysis of novel avocado genes.</title>
        <authorList>
            <person name="Nath O."/>
            <person name="Fletcher S.J."/>
            <person name="Hayward A."/>
            <person name="Shaw L.M."/>
            <person name="Masouleh A.K."/>
            <person name="Furtado A."/>
            <person name="Henry R.J."/>
            <person name="Mitter N."/>
        </authorList>
    </citation>
    <scope>NUCLEOTIDE SEQUENCE [LARGE SCALE GENOMIC DNA]</scope>
    <source>
        <strain evidence="2">cv. Hass</strain>
    </source>
</reference>
<dbReference type="Proteomes" id="UP001234297">
    <property type="component" value="Chromosome 5"/>
</dbReference>
<evidence type="ECO:0000313" key="1">
    <source>
        <dbReference type="EMBL" id="KAJ8639130.1"/>
    </source>
</evidence>
<protein>
    <submittedName>
        <fullName evidence="1">Uncharacterized protein</fullName>
    </submittedName>
</protein>
<sequence length="207" mass="22592">MGGQIGHLPRHRLVQQGNKIGKAPFRHVHRRRQDPDFQFGVVEKRCQGRGNQRPLPNAFQAYNQEGNPLIDTHDYMTKAQESHSQLKKPPIPQPPPPQSPPQPGPSPPPLRNSPPFRSPGLPSRSPSPPSRSLPTLSQSPSPTLSPPLSVSPLPPPPPSSGFFCSPNRGMSCAIAARSLVAAAVNSGRRRRQWRRPGRTWGARLGAS</sequence>